<dbReference type="RefSeq" id="WP_379009865.1">
    <property type="nucleotide sequence ID" value="NZ_JBHSWL010000001.1"/>
</dbReference>
<dbReference type="AlphaFoldDB" id="A0AA37WW48"/>
<dbReference type="GO" id="GO:0015891">
    <property type="term" value="P:siderophore transport"/>
    <property type="evidence" value="ECO:0007669"/>
    <property type="project" value="InterPro"/>
</dbReference>
<dbReference type="Pfam" id="PF07715">
    <property type="entry name" value="Plug"/>
    <property type="match status" value="1"/>
</dbReference>
<organism evidence="19 20">
    <name type="scientific">Methylobacterium tardum</name>
    <dbReference type="NCBI Taxonomy" id="374432"/>
    <lineage>
        <taxon>Bacteria</taxon>
        <taxon>Pseudomonadati</taxon>
        <taxon>Pseudomonadota</taxon>
        <taxon>Alphaproteobacteria</taxon>
        <taxon>Hyphomicrobiales</taxon>
        <taxon>Methylobacteriaceae</taxon>
        <taxon>Methylobacterium</taxon>
    </lineage>
</organism>
<evidence type="ECO:0000256" key="10">
    <source>
        <dbReference type="ARBA" id="ARBA00023077"/>
    </source>
</evidence>
<comment type="caution">
    <text evidence="19">The sequence shown here is derived from an EMBL/GenBank/DDBJ whole genome shotgun (WGS) entry which is preliminary data.</text>
</comment>
<evidence type="ECO:0000256" key="4">
    <source>
        <dbReference type="ARBA" id="ARBA00022452"/>
    </source>
</evidence>
<dbReference type="InterPro" id="IPR012910">
    <property type="entry name" value="Plug_dom"/>
</dbReference>
<evidence type="ECO:0000256" key="5">
    <source>
        <dbReference type="ARBA" id="ARBA00022496"/>
    </source>
</evidence>
<name>A0AA37WW48_9HYPH</name>
<dbReference type="Pfam" id="PF00593">
    <property type="entry name" value="TonB_dep_Rec_b-barrel"/>
    <property type="match status" value="1"/>
</dbReference>
<dbReference type="GO" id="GO:0038023">
    <property type="term" value="F:signaling receptor activity"/>
    <property type="evidence" value="ECO:0007669"/>
    <property type="project" value="InterPro"/>
</dbReference>
<feature type="short sequence motif" description="TonB C-terminal box" evidence="15">
    <location>
        <begin position="765"/>
        <end position="782"/>
    </location>
</feature>
<keyword evidence="12 19" id="KW-0675">Receptor</keyword>
<evidence type="ECO:0000256" key="7">
    <source>
        <dbReference type="ARBA" id="ARBA00022729"/>
    </source>
</evidence>
<dbReference type="Gene3D" id="2.170.130.10">
    <property type="entry name" value="TonB-dependent receptor, plug domain"/>
    <property type="match status" value="1"/>
</dbReference>
<keyword evidence="11 14" id="KW-0472">Membrane</keyword>
<evidence type="ECO:0000313" key="19">
    <source>
        <dbReference type="EMBL" id="GLS73752.1"/>
    </source>
</evidence>
<evidence type="ECO:0000256" key="2">
    <source>
        <dbReference type="ARBA" id="ARBA00009810"/>
    </source>
</evidence>
<evidence type="ECO:0000256" key="15">
    <source>
        <dbReference type="PROSITE-ProRule" id="PRU10144"/>
    </source>
</evidence>
<evidence type="ECO:0000256" key="6">
    <source>
        <dbReference type="ARBA" id="ARBA00022692"/>
    </source>
</evidence>
<evidence type="ECO:0000256" key="9">
    <source>
        <dbReference type="ARBA" id="ARBA00023065"/>
    </source>
</evidence>
<keyword evidence="13 14" id="KW-0998">Cell outer membrane</keyword>
<dbReference type="SUPFAM" id="SSF56935">
    <property type="entry name" value="Porins"/>
    <property type="match status" value="1"/>
</dbReference>
<protein>
    <submittedName>
        <fullName evidence="19">TonB-dependent receptor</fullName>
    </submittedName>
</protein>
<keyword evidence="9" id="KW-0406">Ion transport</keyword>
<gene>
    <name evidence="19" type="primary">bfrE</name>
    <name evidence="19" type="ORF">GCM10007890_57670</name>
</gene>
<feature type="domain" description="TonB-dependent receptor-like beta-barrel" evidence="17">
    <location>
        <begin position="267"/>
        <end position="751"/>
    </location>
</feature>
<comment type="subcellular location">
    <subcellularLocation>
        <location evidence="1 14">Cell outer membrane</location>
        <topology evidence="1 14">Multi-pass membrane protein</topology>
    </subcellularLocation>
</comment>
<dbReference type="PANTHER" id="PTHR32552:SF83">
    <property type="entry name" value="BLR3904 PROTEIN"/>
    <property type="match status" value="1"/>
</dbReference>
<dbReference type="PROSITE" id="PS52016">
    <property type="entry name" value="TONB_DEPENDENT_REC_3"/>
    <property type="match status" value="1"/>
</dbReference>
<keyword evidence="4 14" id="KW-1134">Transmembrane beta strand</keyword>
<evidence type="ECO:0000256" key="1">
    <source>
        <dbReference type="ARBA" id="ARBA00004571"/>
    </source>
</evidence>
<accession>A0AA37WW48</accession>
<dbReference type="PANTHER" id="PTHR32552">
    <property type="entry name" value="FERRICHROME IRON RECEPTOR-RELATED"/>
    <property type="match status" value="1"/>
</dbReference>
<evidence type="ECO:0000256" key="14">
    <source>
        <dbReference type="PROSITE-ProRule" id="PRU01360"/>
    </source>
</evidence>
<keyword evidence="8" id="KW-0408">Iron</keyword>
<dbReference type="FunFam" id="2.170.130.10:FF:000001">
    <property type="entry name" value="Catecholate siderophore TonB-dependent receptor"/>
    <property type="match status" value="1"/>
</dbReference>
<dbReference type="EMBL" id="BSPL01000029">
    <property type="protein sequence ID" value="GLS73752.1"/>
    <property type="molecule type" value="Genomic_DNA"/>
</dbReference>
<sequence length="782" mass="83798">MKKQELIAELFSVEQDGAGSAFDNAPGPRAPGLARLSQAALGAASLAFVAAPAAGQETLSVVMDQLDVTTSGPATGSPYNPRQLQLQRLPTPILDTPQSITVVPQQLIQDQRDSTLVETLRNVPGITMFGGEGGTQGDNINIRGYSARNDFYRDGVRDPGWYTRDTFSIESVEVLKGPSSFLFGRGSTGGVVNVTSKLPFLAADKVQIDASGYSAPGARVTGDINSVLGDSAVRLAFVANDTDVAGRDHINTTRFGVAPSIRANLTPDDQVTVSYIYQKDNNIPDYGIPVLPGAYFGTYYGQPAPVAKNTYFGRLSPGFSDTERVDAHIGTLQYKHTFDQDWSITNTTRYSLIDRFVRVRGVQVNATNLYGQASGGVPLSGAALFMRPLGNLYVNNTNDFQNHTTNTLFTNQTDLVGHAETFGLQHTLLSGIELSQETRDQYRTNIAGGSRVNVGFPSPYPASPGTIPATSTDTYAVGDTVGVYASDQVKINRYLEILGGLRYDDLTVRQHAATVRSGTYNETGPLNATTPYDVVNKVQFVSWRTGAVVHPVDNASVYFMYGTSFDPSSEYLTITGGQQNLNPTTNETYEAGAKYDLFDSQLSLTGAVFQVTQQNAIEAVDQANGIYATVGTTRVQGFELGIAGKLTDAWSVFGGYTYLDGRVLKSARNTAGAFVTTPGNVLANTPHNTFSLTSTYVVLPGLTVGGSAYYVGERFTSAANTALVPGYWRLDALAVYKLTESAALQLNVYNIANTKNFETVSGFGSATPGPGRTVVLTARLTF</sequence>
<keyword evidence="7" id="KW-0732">Signal</keyword>
<proteinExistence type="inferred from homology"/>
<keyword evidence="5" id="KW-0410">Iron transport</keyword>
<evidence type="ECO:0000256" key="11">
    <source>
        <dbReference type="ARBA" id="ARBA00023136"/>
    </source>
</evidence>
<evidence type="ECO:0000313" key="20">
    <source>
        <dbReference type="Proteomes" id="UP001157440"/>
    </source>
</evidence>
<dbReference type="InterPro" id="IPR039426">
    <property type="entry name" value="TonB-dep_rcpt-like"/>
</dbReference>
<dbReference type="Proteomes" id="UP001157440">
    <property type="component" value="Unassembled WGS sequence"/>
</dbReference>
<keyword evidence="6 14" id="KW-0812">Transmembrane</keyword>
<feature type="domain" description="TonB-dependent receptor plug" evidence="18">
    <location>
        <begin position="93"/>
        <end position="191"/>
    </location>
</feature>
<dbReference type="InterPro" id="IPR000531">
    <property type="entry name" value="Beta-barrel_TonB"/>
</dbReference>
<evidence type="ECO:0000259" key="18">
    <source>
        <dbReference type="Pfam" id="PF07715"/>
    </source>
</evidence>
<keyword evidence="20" id="KW-1185">Reference proteome</keyword>
<dbReference type="Gene3D" id="2.40.170.20">
    <property type="entry name" value="TonB-dependent receptor, beta-barrel domain"/>
    <property type="match status" value="1"/>
</dbReference>
<evidence type="ECO:0000256" key="16">
    <source>
        <dbReference type="RuleBase" id="RU003357"/>
    </source>
</evidence>
<reference evidence="20" key="1">
    <citation type="journal article" date="2019" name="Int. J. Syst. Evol. Microbiol.">
        <title>The Global Catalogue of Microorganisms (GCM) 10K type strain sequencing project: providing services to taxonomists for standard genome sequencing and annotation.</title>
        <authorList>
            <consortium name="The Broad Institute Genomics Platform"/>
            <consortium name="The Broad Institute Genome Sequencing Center for Infectious Disease"/>
            <person name="Wu L."/>
            <person name="Ma J."/>
        </authorList>
    </citation>
    <scope>NUCLEOTIDE SEQUENCE [LARGE SCALE GENOMIC DNA]</scope>
    <source>
        <strain evidence="20">NBRC 103632</strain>
    </source>
</reference>
<dbReference type="InterPro" id="IPR037066">
    <property type="entry name" value="Plug_dom_sf"/>
</dbReference>
<dbReference type="NCBIfam" id="TIGR01783">
    <property type="entry name" value="TonB-siderophor"/>
    <property type="match status" value="1"/>
</dbReference>
<evidence type="ECO:0000259" key="17">
    <source>
        <dbReference type="Pfam" id="PF00593"/>
    </source>
</evidence>
<comment type="similarity">
    <text evidence="2 14 16">Belongs to the TonB-dependent receptor family.</text>
</comment>
<dbReference type="InterPro" id="IPR010917">
    <property type="entry name" value="TonB_rcpt_CS"/>
</dbReference>
<evidence type="ECO:0000256" key="3">
    <source>
        <dbReference type="ARBA" id="ARBA00022448"/>
    </source>
</evidence>
<keyword evidence="10 16" id="KW-0798">TonB box</keyword>
<dbReference type="InterPro" id="IPR010105">
    <property type="entry name" value="TonB_sidphr_rcpt"/>
</dbReference>
<dbReference type="CDD" id="cd01347">
    <property type="entry name" value="ligand_gated_channel"/>
    <property type="match status" value="1"/>
</dbReference>
<evidence type="ECO:0000256" key="13">
    <source>
        <dbReference type="ARBA" id="ARBA00023237"/>
    </source>
</evidence>
<dbReference type="GO" id="GO:0009279">
    <property type="term" value="C:cell outer membrane"/>
    <property type="evidence" value="ECO:0007669"/>
    <property type="project" value="UniProtKB-SubCell"/>
</dbReference>
<keyword evidence="3 14" id="KW-0813">Transport</keyword>
<dbReference type="PROSITE" id="PS01156">
    <property type="entry name" value="TONB_DEPENDENT_REC_2"/>
    <property type="match status" value="1"/>
</dbReference>
<dbReference type="GO" id="GO:0015344">
    <property type="term" value="F:siderophore uptake transmembrane transporter activity"/>
    <property type="evidence" value="ECO:0007669"/>
    <property type="project" value="TreeGrafter"/>
</dbReference>
<evidence type="ECO:0000256" key="12">
    <source>
        <dbReference type="ARBA" id="ARBA00023170"/>
    </source>
</evidence>
<dbReference type="InterPro" id="IPR036942">
    <property type="entry name" value="Beta-barrel_TonB_sf"/>
</dbReference>
<evidence type="ECO:0000256" key="8">
    <source>
        <dbReference type="ARBA" id="ARBA00023004"/>
    </source>
</evidence>